<keyword evidence="2" id="KW-1185">Reference proteome</keyword>
<dbReference type="EnsemblMetazoa" id="GAUT021120-RA">
    <property type="protein sequence ID" value="GAUT021120-PA"/>
    <property type="gene ID" value="GAUT021120"/>
</dbReference>
<organism evidence="1 2">
    <name type="scientific">Glossina austeni</name>
    <name type="common">Savannah tsetse fly</name>
    <dbReference type="NCBI Taxonomy" id="7395"/>
    <lineage>
        <taxon>Eukaryota</taxon>
        <taxon>Metazoa</taxon>
        <taxon>Ecdysozoa</taxon>
        <taxon>Arthropoda</taxon>
        <taxon>Hexapoda</taxon>
        <taxon>Insecta</taxon>
        <taxon>Pterygota</taxon>
        <taxon>Neoptera</taxon>
        <taxon>Endopterygota</taxon>
        <taxon>Diptera</taxon>
        <taxon>Brachycera</taxon>
        <taxon>Muscomorpha</taxon>
        <taxon>Hippoboscoidea</taxon>
        <taxon>Glossinidae</taxon>
        <taxon>Glossina</taxon>
    </lineage>
</organism>
<dbReference type="VEuPathDB" id="VectorBase:GAUT021120"/>
<evidence type="ECO:0000313" key="2">
    <source>
        <dbReference type="Proteomes" id="UP000078200"/>
    </source>
</evidence>
<protein>
    <submittedName>
        <fullName evidence="1">Uncharacterized protein</fullName>
    </submittedName>
</protein>
<dbReference type="AlphaFoldDB" id="A0A1A9UZR7"/>
<name>A0A1A9UZR7_GLOAU</name>
<proteinExistence type="predicted"/>
<dbReference type="STRING" id="7395.A0A1A9UZR7"/>
<evidence type="ECO:0000313" key="1">
    <source>
        <dbReference type="EnsemblMetazoa" id="GAUT021120-PA"/>
    </source>
</evidence>
<accession>A0A1A9UZR7</accession>
<reference evidence="1" key="1">
    <citation type="submission" date="2020-05" db="UniProtKB">
        <authorList>
            <consortium name="EnsemblMetazoa"/>
        </authorList>
    </citation>
    <scope>IDENTIFICATION</scope>
    <source>
        <strain evidence="1">TTRI</strain>
    </source>
</reference>
<sequence>MCFTHHFSNFETNDMPGTEQKFYGPILSIKIVNFCAQIDYVTRVVDIASTSGEWCCTHHSLDIVENDENCHVKPQKLVAYQDWVNILRKLNNLFITNTEQLEWDVARRSDSFRRISTLGREKLTSELIKSRRHLHSLIKIIQKLLPNGERDPCDLAFKTMSRSQNISYRGAKYNTWSRQKS</sequence>
<dbReference type="Proteomes" id="UP000078200">
    <property type="component" value="Unassembled WGS sequence"/>
</dbReference>